<sequence>DGSVDQIQCHHSYNESQIDWFRAGSALNLIRSKS</sequence>
<name>A0A382BI77_9ZZZZ</name>
<gene>
    <name evidence="1" type="ORF">METZ01_LOCUS165761</name>
</gene>
<dbReference type="AlphaFoldDB" id="A0A382BI77"/>
<evidence type="ECO:0000313" key="1">
    <source>
        <dbReference type="EMBL" id="SVB12907.1"/>
    </source>
</evidence>
<feature type="non-terminal residue" evidence="1">
    <location>
        <position position="1"/>
    </location>
</feature>
<reference evidence="1" key="1">
    <citation type="submission" date="2018-05" db="EMBL/GenBank/DDBJ databases">
        <authorList>
            <person name="Lanie J.A."/>
            <person name="Ng W.-L."/>
            <person name="Kazmierczak K.M."/>
            <person name="Andrzejewski T.M."/>
            <person name="Davidsen T.M."/>
            <person name="Wayne K.J."/>
            <person name="Tettelin H."/>
            <person name="Glass J.I."/>
            <person name="Rusch D."/>
            <person name="Podicherti R."/>
            <person name="Tsui H.-C.T."/>
            <person name="Winkler M.E."/>
        </authorList>
    </citation>
    <scope>NUCLEOTIDE SEQUENCE</scope>
</reference>
<protein>
    <submittedName>
        <fullName evidence="1">Uncharacterized protein</fullName>
    </submittedName>
</protein>
<proteinExistence type="predicted"/>
<dbReference type="EMBL" id="UINC01029718">
    <property type="protein sequence ID" value="SVB12907.1"/>
    <property type="molecule type" value="Genomic_DNA"/>
</dbReference>
<accession>A0A382BI77</accession>
<organism evidence="1">
    <name type="scientific">marine metagenome</name>
    <dbReference type="NCBI Taxonomy" id="408172"/>
    <lineage>
        <taxon>unclassified sequences</taxon>
        <taxon>metagenomes</taxon>
        <taxon>ecological metagenomes</taxon>
    </lineage>
</organism>